<evidence type="ECO:0000313" key="2">
    <source>
        <dbReference type="EMBL" id="PPQ63514.1"/>
    </source>
</evidence>
<dbReference type="STRING" id="181874.A0A409V9S1"/>
<dbReference type="SUPFAM" id="SSF56112">
    <property type="entry name" value="Protein kinase-like (PK-like)"/>
    <property type="match status" value="1"/>
</dbReference>
<dbReference type="InParanoid" id="A0A409V9S1"/>
<dbReference type="Gene3D" id="3.30.200.20">
    <property type="entry name" value="Phosphorylase Kinase, domain 1"/>
    <property type="match status" value="1"/>
</dbReference>
<evidence type="ECO:0000256" key="1">
    <source>
        <dbReference type="ARBA" id="ARBA00038211"/>
    </source>
</evidence>
<dbReference type="Proteomes" id="UP000284842">
    <property type="component" value="Unassembled WGS sequence"/>
</dbReference>
<dbReference type="GO" id="GO:0004103">
    <property type="term" value="F:choline kinase activity"/>
    <property type="evidence" value="ECO:0007669"/>
    <property type="project" value="TreeGrafter"/>
</dbReference>
<dbReference type="FunCoup" id="A0A409V9S1">
    <property type="interactions" value="298"/>
</dbReference>
<organism evidence="2 3">
    <name type="scientific">Panaeolus cyanescens</name>
    <dbReference type="NCBI Taxonomy" id="181874"/>
    <lineage>
        <taxon>Eukaryota</taxon>
        <taxon>Fungi</taxon>
        <taxon>Dikarya</taxon>
        <taxon>Basidiomycota</taxon>
        <taxon>Agaricomycotina</taxon>
        <taxon>Agaricomycetes</taxon>
        <taxon>Agaricomycetidae</taxon>
        <taxon>Agaricales</taxon>
        <taxon>Agaricineae</taxon>
        <taxon>Galeropsidaceae</taxon>
        <taxon>Panaeolus</taxon>
    </lineage>
</organism>
<gene>
    <name evidence="2" type="ORF">CVT24_004742</name>
</gene>
<sequence>HYKKPPFATQVLEIVRALQIPTWTDSRLLPEGVVVQKVSGALTNAVFFVSYPAIPSIHTLLLRVYGSSSGSLISRPRELHVLHILSSRYNIGPRVYGTFENGRFEQYFDSVTLTPTEIRDPQISRWIAARMAELHSVDIKAVEGPTSPSSHESNRFEIAANVKSWLRPAEEVLQLPAVSDDDRAELDLPRFRIEWSRCFSWLSKHRNTFGSRRVFAHNDTQYGNLLKLKSGSDGLDEHRQIIVVDFEYAAPNPAAYDIANHFHEWSANYHGSTPHLLDPSRYPTKSERLNFYSSYIRHASMLADDPTLNDEDVNAMVLELEKDVKLWSIASHAGWAIWGIVQAREDLENQIAEPEFDYIGYAKGRMASFRQELNAISATVASGI</sequence>
<dbReference type="Pfam" id="PF01633">
    <property type="entry name" value="Choline_kinase"/>
    <property type="match status" value="1"/>
</dbReference>
<dbReference type="AlphaFoldDB" id="A0A409V9S1"/>
<keyword evidence="3" id="KW-1185">Reference proteome</keyword>
<evidence type="ECO:0008006" key="4">
    <source>
        <dbReference type="Google" id="ProtNLM"/>
    </source>
</evidence>
<dbReference type="CDD" id="cd05157">
    <property type="entry name" value="ETNK_euk"/>
    <property type="match status" value="1"/>
</dbReference>
<protein>
    <recommendedName>
        <fullName evidence="4">Choline kinase N-terminal domain-containing protein</fullName>
    </recommendedName>
</protein>
<comment type="similarity">
    <text evidence="1">Belongs to the choline/ethanolamine kinase family.</text>
</comment>
<dbReference type="GO" id="GO:0006646">
    <property type="term" value="P:phosphatidylethanolamine biosynthetic process"/>
    <property type="evidence" value="ECO:0007669"/>
    <property type="project" value="TreeGrafter"/>
</dbReference>
<dbReference type="GO" id="GO:0004305">
    <property type="term" value="F:ethanolamine kinase activity"/>
    <property type="evidence" value="ECO:0007669"/>
    <property type="project" value="TreeGrafter"/>
</dbReference>
<proteinExistence type="inferred from homology"/>
<accession>A0A409V9S1</accession>
<comment type="caution">
    <text evidence="2">The sequence shown here is derived from an EMBL/GenBank/DDBJ whole genome shotgun (WGS) entry which is preliminary data.</text>
</comment>
<evidence type="ECO:0000313" key="3">
    <source>
        <dbReference type="Proteomes" id="UP000284842"/>
    </source>
</evidence>
<dbReference type="Gene3D" id="3.90.1200.10">
    <property type="match status" value="1"/>
</dbReference>
<dbReference type="EMBL" id="NHTK01006120">
    <property type="protein sequence ID" value="PPQ63514.1"/>
    <property type="molecule type" value="Genomic_DNA"/>
</dbReference>
<name>A0A409V9S1_9AGAR</name>
<dbReference type="InterPro" id="IPR011009">
    <property type="entry name" value="Kinase-like_dom_sf"/>
</dbReference>
<reference evidence="2 3" key="1">
    <citation type="journal article" date="2018" name="Evol. Lett.">
        <title>Horizontal gene cluster transfer increased hallucinogenic mushroom diversity.</title>
        <authorList>
            <person name="Reynolds H.T."/>
            <person name="Vijayakumar V."/>
            <person name="Gluck-Thaler E."/>
            <person name="Korotkin H.B."/>
            <person name="Matheny P.B."/>
            <person name="Slot J.C."/>
        </authorList>
    </citation>
    <scope>NUCLEOTIDE SEQUENCE [LARGE SCALE GENOMIC DNA]</scope>
    <source>
        <strain evidence="2 3">2629</strain>
    </source>
</reference>
<dbReference type="PANTHER" id="PTHR22603:SF93">
    <property type="entry name" value="RE24176P"/>
    <property type="match status" value="1"/>
</dbReference>
<dbReference type="PANTHER" id="PTHR22603">
    <property type="entry name" value="CHOLINE/ETHANOALAMINE KINASE"/>
    <property type="match status" value="1"/>
</dbReference>
<dbReference type="GO" id="GO:0005737">
    <property type="term" value="C:cytoplasm"/>
    <property type="evidence" value="ECO:0007669"/>
    <property type="project" value="TreeGrafter"/>
</dbReference>
<feature type="non-terminal residue" evidence="2">
    <location>
        <position position="1"/>
    </location>
</feature>
<dbReference type="OrthoDB" id="10267235at2759"/>